<evidence type="ECO:0000313" key="2">
    <source>
        <dbReference type="EMBL" id="STV21895.1"/>
    </source>
</evidence>
<evidence type="ECO:0000256" key="1">
    <source>
        <dbReference type="SAM" id="MobiDB-lite"/>
    </source>
</evidence>
<dbReference type="AlphaFoldDB" id="A0A378AUF5"/>
<keyword evidence="3" id="KW-1185">Reference proteome</keyword>
<gene>
    <name evidence="2" type="ORF">NCTC5050_03195</name>
</gene>
<evidence type="ECO:0000313" key="3">
    <source>
        <dbReference type="Proteomes" id="UP000255382"/>
    </source>
</evidence>
<feature type="compositionally biased region" description="Basic residues" evidence="1">
    <location>
        <begin position="41"/>
        <end position="63"/>
    </location>
</feature>
<organism evidence="2 3">
    <name type="scientific">Klebsiella pneumoniae subsp. ozaenae</name>
    <dbReference type="NCBI Taxonomy" id="574"/>
    <lineage>
        <taxon>Bacteria</taxon>
        <taxon>Pseudomonadati</taxon>
        <taxon>Pseudomonadota</taxon>
        <taxon>Gammaproteobacteria</taxon>
        <taxon>Enterobacterales</taxon>
        <taxon>Enterobacteriaceae</taxon>
        <taxon>Klebsiella/Raoultella group</taxon>
        <taxon>Klebsiella</taxon>
        <taxon>Klebsiella pneumoniae complex</taxon>
    </lineage>
</organism>
<accession>A0A378AUF5</accession>
<sequence>MTKYGPGIKHIDGWGAAGTISALTWWQNPQKKETEVAELARKRKRKLQRKSRKQQKKNKGGKK</sequence>
<proteinExistence type="predicted"/>
<dbReference type="EMBL" id="UGLZ01000005">
    <property type="protein sequence ID" value="STV21895.1"/>
    <property type="molecule type" value="Genomic_DNA"/>
</dbReference>
<reference evidence="2 3" key="1">
    <citation type="submission" date="2018-06" db="EMBL/GenBank/DDBJ databases">
        <authorList>
            <consortium name="Pathogen Informatics"/>
            <person name="Doyle S."/>
        </authorList>
    </citation>
    <scope>NUCLEOTIDE SEQUENCE [LARGE SCALE GENOMIC DNA]</scope>
    <source>
        <strain evidence="2 3">NCTC5050</strain>
    </source>
</reference>
<feature type="region of interest" description="Disordered" evidence="1">
    <location>
        <begin position="34"/>
        <end position="63"/>
    </location>
</feature>
<protein>
    <submittedName>
        <fullName evidence="2">Uncharacterized protein</fullName>
    </submittedName>
</protein>
<name>A0A378AUF5_KLEPO</name>
<dbReference type="Proteomes" id="UP000255382">
    <property type="component" value="Unassembled WGS sequence"/>
</dbReference>